<dbReference type="AlphaFoldDB" id="A0A9I9EKI5"/>
<dbReference type="Gramene" id="MELO3C035004.2.1">
    <property type="protein sequence ID" value="MELO3C035004.2.1"/>
    <property type="gene ID" value="MELO3C035004.2"/>
</dbReference>
<feature type="transmembrane region" description="Helical" evidence="1">
    <location>
        <begin position="175"/>
        <end position="197"/>
    </location>
</feature>
<feature type="transmembrane region" description="Helical" evidence="1">
    <location>
        <begin position="48"/>
        <end position="69"/>
    </location>
</feature>
<organism evidence="2">
    <name type="scientific">Cucumis melo</name>
    <name type="common">Muskmelon</name>
    <dbReference type="NCBI Taxonomy" id="3656"/>
    <lineage>
        <taxon>Eukaryota</taxon>
        <taxon>Viridiplantae</taxon>
        <taxon>Streptophyta</taxon>
        <taxon>Embryophyta</taxon>
        <taxon>Tracheophyta</taxon>
        <taxon>Spermatophyta</taxon>
        <taxon>Magnoliopsida</taxon>
        <taxon>eudicotyledons</taxon>
        <taxon>Gunneridae</taxon>
        <taxon>Pentapetalae</taxon>
        <taxon>rosids</taxon>
        <taxon>fabids</taxon>
        <taxon>Cucurbitales</taxon>
        <taxon>Cucurbitaceae</taxon>
        <taxon>Benincaseae</taxon>
        <taxon>Cucumis</taxon>
    </lineage>
</organism>
<keyword evidence="1" id="KW-0472">Membrane</keyword>
<keyword evidence="1" id="KW-1133">Transmembrane helix</keyword>
<evidence type="ECO:0000256" key="1">
    <source>
        <dbReference type="SAM" id="Phobius"/>
    </source>
</evidence>
<sequence>MQLGPHRLYHQNVYRWKLMSEFKTKWDSVVLSNSTAIVGVSAKKLGTLLYVIFAEIAFWAMVAEIFYLITNEYKLLQAMENWTLIQPPPLEDQSILGSSTMKHGRFFSKLGRQLSSKALVHTGSCQWTESLSSETGENPVLSSNIKSIRFIVTNNGSGHDVAGLSTKNMKNELEVLIFHVLNLPCLYQVVMTLRYIAPFLLIGQNLVHKTLENC</sequence>
<reference evidence="2" key="1">
    <citation type="submission" date="2023-03" db="UniProtKB">
        <authorList>
            <consortium name="EnsemblPlants"/>
        </authorList>
    </citation>
    <scope>IDENTIFICATION</scope>
</reference>
<protein>
    <submittedName>
        <fullName evidence="2">Uncharacterized protein</fullName>
    </submittedName>
</protein>
<accession>A0A9I9EKI5</accession>
<name>A0A9I9EKI5_CUCME</name>
<dbReference type="EnsemblPlants" id="MELO3C035004.2.1">
    <property type="protein sequence ID" value="MELO3C035004.2.1"/>
    <property type="gene ID" value="MELO3C035004.2"/>
</dbReference>
<evidence type="ECO:0000313" key="2">
    <source>
        <dbReference type="EnsemblPlants" id="MELO3C035004.2.1"/>
    </source>
</evidence>
<proteinExistence type="predicted"/>
<keyword evidence="1" id="KW-0812">Transmembrane</keyword>